<dbReference type="EMBL" id="SJPW01000002">
    <property type="protein sequence ID" value="TWU59081.1"/>
    <property type="molecule type" value="Genomic_DNA"/>
</dbReference>
<dbReference type="AlphaFoldDB" id="A0A5C6FHK0"/>
<accession>A0A5C6FHK0</accession>
<organism evidence="2 3">
    <name type="scientific">Rubripirellula tenax</name>
    <dbReference type="NCBI Taxonomy" id="2528015"/>
    <lineage>
        <taxon>Bacteria</taxon>
        <taxon>Pseudomonadati</taxon>
        <taxon>Planctomycetota</taxon>
        <taxon>Planctomycetia</taxon>
        <taxon>Pirellulales</taxon>
        <taxon>Pirellulaceae</taxon>
        <taxon>Rubripirellula</taxon>
    </lineage>
</organism>
<dbReference type="Gene3D" id="3.30.1340.30">
    <property type="match status" value="1"/>
</dbReference>
<feature type="domain" description="BON" evidence="1">
    <location>
        <begin position="26"/>
        <end position="72"/>
    </location>
</feature>
<dbReference type="InterPro" id="IPR007055">
    <property type="entry name" value="BON_dom"/>
</dbReference>
<gene>
    <name evidence="2" type="ORF">Poly51_18670</name>
</gene>
<evidence type="ECO:0000259" key="1">
    <source>
        <dbReference type="Pfam" id="PF04972"/>
    </source>
</evidence>
<dbReference type="RefSeq" id="WP_146456431.1">
    <property type="nucleotide sequence ID" value="NZ_SJPW01000002.1"/>
</dbReference>
<protein>
    <submittedName>
        <fullName evidence="2">BON domain protein</fullName>
    </submittedName>
</protein>
<dbReference type="Pfam" id="PF04972">
    <property type="entry name" value="BON"/>
    <property type="match status" value="1"/>
</dbReference>
<reference evidence="2 3" key="1">
    <citation type="submission" date="2019-02" db="EMBL/GenBank/DDBJ databases">
        <title>Deep-cultivation of Planctomycetes and their phenomic and genomic characterization uncovers novel biology.</title>
        <authorList>
            <person name="Wiegand S."/>
            <person name="Jogler M."/>
            <person name="Boedeker C."/>
            <person name="Pinto D."/>
            <person name="Vollmers J."/>
            <person name="Rivas-Marin E."/>
            <person name="Kohn T."/>
            <person name="Peeters S.H."/>
            <person name="Heuer A."/>
            <person name="Rast P."/>
            <person name="Oberbeckmann S."/>
            <person name="Bunk B."/>
            <person name="Jeske O."/>
            <person name="Meyerdierks A."/>
            <person name="Storesund J.E."/>
            <person name="Kallscheuer N."/>
            <person name="Luecker S."/>
            <person name="Lage O.M."/>
            <person name="Pohl T."/>
            <person name="Merkel B.J."/>
            <person name="Hornburger P."/>
            <person name="Mueller R.-W."/>
            <person name="Bruemmer F."/>
            <person name="Labrenz M."/>
            <person name="Spormann A.M."/>
            <person name="Op Den Camp H."/>
            <person name="Overmann J."/>
            <person name="Amann R."/>
            <person name="Jetten M.S.M."/>
            <person name="Mascher T."/>
            <person name="Medema M.H."/>
            <person name="Devos D.P."/>
            <person name="Kaster A.-K."/>
            <person name="Ovreas L."/>
            <person name="Rohde M."/>
            <person name="Galperin M.Y."/>
            <person name="Jogler C."/>
        </authorList>
    </citation>
    <scope>NUCLEOTIDE SEQUENCE [LARGE SCALE GENOMIC DNA]</scope>
    <source>
        <strain evidence="2 3">Poly51</strain>
    </source>
</reference>
<evidence type="ECO:0000313" key="3">
    <source>
        <dbReference type="Proteomes" id="UP000318288"/>
    </source>
</evidence>
<name>A0A5C6FHK0_9BACT</name>
<proteinExistence type="predicted"/>
<comment type="caution">
    <text evidence="2">The sequence shown here is derived from an EMBL/GenBank/DDBJ whole genome shotgun (WGS) entry which is preliminary data.</text>
</comment>
<sequence>MIKTAQHDAMDAAVAVLANNSVRELRTLRVDRSANILQLSGRVRSFYHKQLAQEAVRAVAAGLTVVNRVDVAT</sequence>
<dbReference type="Proteomes" id="UP000318288">
    <property type="component" value="Unassembled WGS sequence"/>
</dbReference>
<keyword evidence="3" id="KW-1185">Reference proteome</keyword>
<evidence type="ECO:0000313" key="2">
    <source>
        <dbReference type="EMBL" id="TWU59081.1"/>
    </source>
</evidence>
<dbReference type="OrthoDB" id="214050at2"/>